<name>A0A5B9NJA3_9CAUD</name>
<gene>
    <name evidence="2" type="ORF">POTTS_20</name>
</gene>
<dbReference type="InterPro" id="IPR021143">
    <property type="entry name" value="Pyr-dimer_DNAGlyclase_EndonucV"/>
</dbReference>
<dbReference type="PIRSF" id="PIRSF001000">
    <property type="entry name" value="PDG_ENDV"/>
    <property type="match status" value="1"/>
</dbReference>
<evidence type="ECO:0000256" key="1">
    <source>
        <dbReference type="PIRSR" id="PIRSR001000-1"/>
    </source>
</evidence>
<dbReference type="InterPro" id="IPR024796">
    <property type="entry name" value="T4_endonuc_V"/>
</dbReference>
<dbReference type="Pfam" id="PF03013">
    <property type="entry name" value="Pyr_excise"/>
    <property type="match status" value="1"/>
</dbReference>
<sequence>MEATMTRINLTLVSELADQHLMAEYRELPRIFGAVRDRIAKGQGFSDIPKDFRLGAGHVKFFYDKIGFLFLRQNAIIEELLKRGFQIQNTHVDVSDIPLCLMNDFTPSEADIALSQARLDEKIAQRPQWYKHYGKAIYN</sequence>
<organism evidence="2 3">
    <name type="scientific">Klebsiella phage vB_KpnM_Potts1</name>
    <dbReference type="NCBI Taxonomy" id="2591366"/>
    <lineage>
        <taxon>Viruses</taxon>
        <taxon>Duplodnaviria</taxon>
        <taxon>Heunggongvirae</taxon>
        <taxon>Uroviricota</taxon>
        <taxon>Caudoviricetes</taxon>
        <taxon>Marfavirus</taxon>
        <taxon>Marfavirus F48</taxon>
    </lineage>
</organism>
<accession>A0A5B9NJA3</accession>
<reference evidence="2 3" key="1">
    <citation type="submission" date="2019-04" db="EMBL/GenBank/DDBJ databases">
        <authorList>
            <person name="Potts E."/>
            <person name="Thurgood T.L."/>
            <person name="Sharma R."/>
            <person name="Urrea L."/>
            <person name="Arens D.K."/>
            <person name="Kruger J.L."/>
            <person name="Thompson D.W."/>
            <person name="Grose J.H."/>
        </authorList>
    </citation>
    <scope>NUCLEOTIDE SEQUENCE [LARGE SCALE GENOMIC DNA]</scope>
</reference>
<evidence type="ECO:0000313" key="3">
    <source>
        <dbReference type="Proteomes" id="UP000323544"/>
    </source>
</evidence>
<dbReference type="SUPFAM" id="SSF47077">
    <property type="entry name" value="T4 endonuclease V"/>
    <property type="match status" value="1"/>
</dbReference>
<dbReference type="InterPro" id="IPR004260">
    <property type="entry name" value="Pyr-dimer_DNA_glycosylase"/>
</dbReference>
<evidence type="ECO:0000313" key="2">
    <source>
        <dbReference type="EMBL" id="QEG12632.1"/>
    </source>
</evidence>
<protein>
    <submittedName>
        <fullName evidence="2">Putative diguanate cyclase/phosphodiesterase</fullName>
    </submittedName>
</protein>
<proteinExistence type="predicted"/>
<dbReference type="Proteomes" id="UP000323544">
    <property type="component" value="Segment"/>
</dbReference>
<dbReference type="EMBL" id="MN013081">
    <property type="protein sequence ID" value="QEG12632.1"/>
    <property type="molecule type" value="Genomic_DNA"/>
</dbReference>
<dbReference type="PIRSF" id="PIRSF500103">
    <property type="entry name" value="EndoV"/>
    <property type="match status" value="1"/>
</dbReference>
<dbReference type="Gene3D" id="1.10.440.10">
    <property type="entry name" value="T4 endonuclease V"/>
    <property type="match status" value="1"/>
</dbReference>
<feature type="active site" description="Proton acceptor" evidence="1">
    <location>
        <position position="27"/>
    </location>
</feature>